<keyword evidence="2 4" id="KW-0238">DNA-binding</keyword>
<protein>
    <submittedName>
        <fullName evidence="6">TetR family transcriptional regulator</fullName>
    </submittedName>
</protein>
<dbReference type="Pfam" id="PF00440">
    <property type="entry name" value="TetR_N"/>
    <property type="match status" value="1"/>
</dbReference>
<comment type="caution">
    <text evidence="6">The sequence shown here is derived from an EMBL/GenBank/DDBJ whole genome shotgun (WGS) entry which is preliminary data.</text>
</comment>
<organism evidence="6 7">
    <name type="scientific">Jannaschia pagri</name>
    <dbReference type="NCBI Taxonomy" id="2829797"/>
    <lineage>
        <taxon>Bacteria</taxon>
        <taxon>Pseudomonadati</taxon>
        <taxon>Pseudomonadota</taxon>
        <taxon>Alphaproteobacteria</taxon>
        <taxon>Rhodobacterales</taxon>
        <taxon>Roseobacteraceae</taxon>
        <taxon>Jannaschia</taxon>
    </lineage>
</organism>
<evidence type="ECO:0000256" key="2">
    <source>
        <dbReference type="ARBA" id="ARBA00023125"/>
    </source>
</evidence>
<evidence type="ECO:0000313" key="6">
    <source>
        <dbReference type="EMBL" id="GIT96986.1"/>
    </source>
</evidence>
<evidence type="ECO:0000256" key="1">
    <source>
        <dbReference type="ARBA" id="ARBA00023015"/>
    </source>
</evidence>
<dbReference type="Pfam" id="PF17932">
    <property type="entry name" value="TetR_C_24"/>
    <property type="match status" value="1"/>
</dbReference>
<sequence>MIWTLKRGTEGNKTAGWRWSPLELNGCSVYLGPMARPSGSDGDVTGPRVRAAAERLFARHGYAAVSMRQIAAEVGIGAGALYHYTRDKQTLLFDLMRTHLDDVIGAWDSVDPQGDPIDRLDAFSRFHIRHHLDRPDAVFIAYMELRSLSPDNFARIEVLRRSYEAVPQQILRAGAEAQLMHVSDVKLAANALIAMLTGVTTWYRDGGRLDRATVEARYADMALGMVGAQKSLQKTF</sequence>
<keyword evidence="7" id="KW-1185">Reference proteome</keyword>
<accession>A0ABQ4NRF9</accession>
<dbReference type="PRINTS" id="PR00455">
    <property type="entry name" value="HTHTETR"/>
</dbReference>
<dbReference type="PROSITE" id="PS50977">
    <property type="entry name" value="HTH_TETR_2"/>
    <property type="match status" value="1"/>
</dbReference>
<name>A0ABQ4NRF9_9RHOB</name>
<feature type="DNA-binding region" description="H-T-H motif" evidence="4">
    <location>
        <begin position="66"/>
        <end position="85"/>
    </location>
</feature>
<proteinExistence type="predicted"/>
<evidence type="ECO:0000256" key="4">
    <source>
        <dbReference type="PROSITE-ProRule" id="PRU00335"/>
    </source>
</evidence>
<feature type="domain" description="HTH tetR-type" evidence="5">
    <location>
        <begin position="43"/>
        <end position="103"/>
    </location>
</feature>
<dbReference type="InterPro" id="IPR036271">
    <property type="entry name" value="Tet_transcr_reg_TetR-rel_C_sf"/>
</dbReference>
<gene>
    <name evidence="6" type="ORF">JANAI62_36090</name>
</gene>
<dbReference type="SUPFAM" id="SSF46689">
    <property type="entry name" value="Homeodomain-like"/>
    <property type="match status" value="1"/>
</dbReference>
<dbReference type="PANTHER" id="PTHR30055:SF234">
    <property type="entry name" value="HTH-TYPE TRANSCRIPTIONAL REGULATOR BETI"/>
    <property type="match status" value="1"/>
</dbReference>
<dbReference type="PANTHER" id="PTHR30055">
    <property type="entry name" value="HTH-TYPE TRANSCRIPTIONAL REGULATOR RUTR"/>
    <property type="match status" value="1"/>
</dbReference>
<dbReference type="InterPro" id="IPR001647">
    <property type="entry name" value="HTH_TetR"/>
</dbReference>
<keyword evidence="3" id="KW-0804">Transcription</keyword>
<evidence type="ECO:0000259" key="5">
    <source>
        <dbReference type="PROSITE" id="PS50977"/>
    </source>
</evidence>
<dbReference type="InterPro" id="IPR050109">
    <property type="entry name" value="HTH-type_TetR-like_transc_reg"/>
</dbReference>
<dbReference type="InterPro" id="IPR041490">
    <property type="entry name" value="KstR2_TetR_C"/>
</dbReference>
<evidence type="ECO:0000256" key="3">
    <source>
        <dbReference type="ARBA" id="ARBA00023163"/>
    </source>
</evidence>
<evidence type="ECO:0000313" key="7">
    <source>
        <dbReference type="Proteomes" id="UP000786693"/>
    </source>
</evidence>
<dbReference type="Gene3D" id="1.10.357.10">
    <property type="entry name" value="Tetracycline Repressor, domain 2"/>
    <property type="match status" value="1"/>
</dbReference>
<keyword evidence="1" id="KW-0805">Transcription regulation</keyword>
<dbReference type="Proteomes" id="UP000786693">
    <property type="component" value="Unassembled WGS sequence"/>
</dbReference>
<reference evidence="6 7" key="1">
    <citation type="submission" date="2021-05" db="EMBL/GenBank/DDBJ databases">
        <title>Bacteria Genome sequencing.</title>
        <authorList>
            <person name="Takabe Y."/>
            <person name="Nakajima Y."/>
            <person name="Suzuki S."/>
            <person name="Shiozaki T."/>
        </authorList>
    </citation>
    <scope>NUCLEOTIDE SEQUENCE [LARGE SCALE GENOMIC DNA]</scope>
    <source>
        <strain evidence="6 7">AI_62</strain>
    </source>
</reference>
<dbReference type="InterPro" id="IPR009057">
    <property type="entry name" value="Homeodomain-like_sf"/>
</dbReference>
<dbReference type="SUPFAM" id="SSF48498">
    <property type="entry name" value="Tetracyclin repressor-like, C-terminal domain"/>
    <property type="match status" value="1"/>
</dbReference>
<dbReference type="EMBL" id="BPFH01000009">
    <property type="protein sequence ID" value="GIT96986.1"/>
    <property type="molecule type" value="Genomic_DNA"/>
</dbReference>